<evidence type="ECO:0000256" key="4">
    <source>
        <dbReference type="ARBA" id="ARBA00023172"/>
    </source>
</evidence>
<evidence type="ECO:0000256" key="2">
    <source>
        <dbReference type="ARBA" id="ARBA00022908"/>
    </source>
</evidence>
<dbReference type="Pfam" id="PF00589">
    <property type="entry name" value="Phage_integrase"/>
    <property type="match status" value="1"/>
</dbReference>
<evidence type="ECO:0000259" key="5">
    <source>
        <dbReference type="PROSITE" id="PS51898"/>
    </source>
</evidence>
<protein>
    <submittedName>
        <fullName evidence="6">Integrase</fullName>
    </submittedName>
</protein>
<keyword evidence="3" id="KW-0238">DNA-binding</keyword>
<evidence type="ECO:0000313" key="6">
    <source>
        <dbReference type="EMBL" id="PLK30706.1"/>
    </source>
</evidence>
<dbReference type="Proteomes" id="UP000221015">
    <property type="component" value="Unassembled WGS sequence"/>
</dbReference>
<dbReference type="GO" id="GO:0003677">
    <property type="term" value="F:DNA binding"/>
    <property type="evidence" value="ECO:0007669"/>
    <property type="project" value="UniProtKB-KW"/>
</dbReference>
<dbReference type="InterPro" id="IPR011010">
    <property type="entry name" value="DNA_brk_join_enz"/>
</dbReference>
<name>A0A2J4JS71_9FIRM</name>
<dbReference type="InterPro" id="IPR013762">
    <property type="entry name" value="Integrase-like_cat_sf"/>
</dbReference>
<keyword evidence="4" id="KW-0233">DNA recombination</keyword>
<dbReference type="EMBL" id="NMTS02000001">
    <property type="protein sequence ID" value="PLK30706.1"/>
    <property type="molecule type" value="Genomic_DNA"/>
</dbReference>
<organism evidence="6 7">
    <name type="scientific">Faecalibacterium prausnitzii</name>
    <dbReference type="NCBI Taxonomy" id="853"/>
    <lineage>
        <taxon>Bacteria</taxon>
        <taxon>Bacillati</taxon>
        <taxon>Bacillota</taxon>
        <taxon>Clostridia</taxon>
        <taxon>Eubacteriales</taxon>
        <taxon>Oscillospiraceae</taxon>
        <taxon>Faecalibacterium</taxon>
    </lineage>
</organism>
<sequence>MLKLCPECCLQVSDKAATCPHCGYPLKSKSSLPPKKKKHMRLPNGFGQISEVRGRNLRKPFRAMVTAGRTDEGKPIVCPLRPVAYFETYNEAYEALMKYNAHPFDLSNKTTMQDLFDMWLTTKEKKVDSSTISRYKRAWAYSSSIHNMLVRDVHISHLQNCIENGTIVYAGETRHAQNNNKDSMKNLYNLLFDYAVSRELVDKNYARMFTIDSGYVRKPNSHIPYTEAELDLLWANIDKHPIIDMILIQCYSGWRPGELCDLKMKDVDMDVGTFTGGLKTKAGINRTVPIHPRIYNLVKARYEKALEAGSPYLFFTIRQRGFHHQNTVKGEVTQMRYASFSVQLVNEVVPLLSLNSEHKGHDGRITFVTMAKKYNMDEYAIKRLVGHHIKDLTERVYTQRSIDWLKNEIEKIP</sequence>
<comment type="caution">
    <text evidence="6">The sequence shown here is derived from an EMBL/GenBank/DDBJ whole genome shotgun (WGS) entry which is preliminary data.</text>
</comment>
<dbReference type="PROSITE" id="PS51898">
    <property type="entry name" value="TYR_RECOMBINASE"/>
    <property type="match status" value="1"/>
</dbReference>
<dbReference type="InterPro" id="IPR010998">
    <property type="entry name" value="Integrase_recombinase_N"/>
</dbReference>
<reference evidence="6 7" key="1">
    <citation type="journal article" date="2017" name="Front. Microbiol.">
        <title>New Insights into the Diversity of the Genus Faecalibacterium.</title>
        <authorList>
            <person name="Benevides L."/>
            <person name="Burman S."/>
            <person name="Martin R."/>
            <person name="Robert V."/>
            <person name="Thomas M."/>
            <person name="Miquel S."/>
            <person name="Chain F."/>
            <person name="Sokol H."/>
            <person name="Bermudez-Humaran L.G."/>
            <person name="Morrison M."/>
            <person name="Langella P."/>
            <person name="Azevedo V.A."/>
            <person name="Chatel J.M."/>
            <person name="Soares S."/>
        </authorList>
    </citation>
    <scope>NUCLEOTIDE SEQUENCE [LARGE SCALE GENOMIC DNA]</scope>
    <source>
        <strain evidence="6 7">CNCM I 4542</strain>
    </source>
</reference>
<accession>A0A2J4JS71</accession>
<evidence type="ECO:0000256" key="1">
    <source>
        <dbReference type="ARBA" id="ARBA00008857"/>
    </source>
</evidence>
<comment type="similarity">
    <text evidence="1">Belongs to the 'phage' integrase family.</text>
</comment>
<dbReference type="GO" id="GO:0006310">
    <property type="term" value="P:DNA recombination"/>
    <property type="evidence" value="ECO:0007669"/>
    <property type="project" value="UniProtKB-KW"/>
</dbReference>
<dbReference type="RefSeq" id="WP_097782125.1">
    <property type="nucleotide sequence ID" value="NZ_NMTS02000001.1"/>
</dbReference>
<evidence type="ECO:0000313" key="7">
    <source>
        <dbReference type="Proteomes" id="UP000221015"/>
    </source>
</evidence>
<dbReference type="AlphaFoldDB" id="A0A2J4JS71"/>
<dbReference type="Gene3D" id="1.10.443.10">
    <property type="entry name" value="Intergrase catalytic core"/>
    <property type="match status" value="1"/>
</dbReference>
<dbReference type="Gene3D" id="1.10.150.130">
    <property type="match status" value="1"/>
</dbReference>
<dbReference type="InterPro" id="IPR050808">
    <property type="entry name" value="Phage_Integrase"/>
</dbReference>
<keyword evidence="2" id="KW-0229">DNA integration</keyword>
<proteinExistence type="inferred from homology"/>
<dbReference type="PANTHER" id="PTHR30629">
    <property type="entry name" value="PROPHAGE INTEGRASE"/>
    <property type="match status" value="1"/>
</dbReference>
<dbReference type="PANTHER" id="PTHR30629:SF2">
    <property type="entry name" value="PROPHAGE INTEGRASE INTS-RELATED"/>
    <property type="match status" value="1"/>
</dbReference>
<feature type="domain" description="Tyr recombinase" evidence="5">
    <location>
        <begin position="219"/>
        <end position="410"/>
    </location>
</feature>
<dbReference type="InterPro" id="IPR002104">
    <property type="entry name" value="Integrase_catalytic"/>
</dbReference>
<dbReference type="SUPFAM" id="SSF56349">
    <property type="entry name" value="DNA breaking-rejoining enzymes"/>
    <property type="match status" value="1"/>
</dbReference>
<evidence type="ECO:0000256" key="3">
    <source>
        <dbReference type="ARBA" id="ARBA00023125"/>
    </source>
</evidence>
<gene>
    <name evidence="6" type="ORF">CGS50_003580</name>
</gene>
<dbReference type="GO" id="GO:0015074">
    <property type="term" value="P:DNA integration"/>
    <property type="evidence" value="ECO:0007669"/>
    <property type="project" value="UniProtKB-KW"/>
</dbReference>
<dbReference type="CDD" id="cd00397">
    <property type="entry name" value="DNA_BRE_C"/>
    <property type="match status" value="1"/>
</dbReference>